<dbReference type="AlphaFoldDB" id="A0A0D7AH67"/>
<dbReference type="PANTHER" id="PTHR23025">
    <property type="entry name" value="TRIACYLGLYCEROL LIPASE"/>
    <property type="match status" value="1"/>
</dbReference>
<dbReference type="OrthoDB" id="5570009at2759"/>
<dbReference type="SUPFAM" id="SSF53474">
    <property type="entry name" value="alpha/beta-Hydrolases"/>
    <property type="match status" value="1"/>
</dbReference>
<dbReference type="PANTHER" id="PTHR23025:SF3">
    <property type="entry name" value="HORMONE-SENSITIVE LIPASE"/>
    <property type="match status" value="1"/>
</dbReference>
<dbReference type="EMBL" id="KN881675">
    <property type="protein sequence ID" value="KIY50479.1"/>
    <property type="molecule type" value="Genomic_DNA"/>
</dbReference>
<proteinExistence type="predicted"/>
<feature type="region of interest" description="Disordered" evidence="1">
    <location>
        <begin position="723"/>
        <end position="798"/>
    </location>
</feature>
<evidence type="ECO:0000256" key="1">
    <source>
        <dbReference type="SAM" id="MobiDB-lite"/>
    </source>
</evidence>
<sequence>MIDHLAGRPSPSWKRTQVFLVILFWTWRILCGSKRGPKPLRALNDILHRRFSPWQIVVGALTGIYAARNVDKILGLPAPEPLASLYSPAYYRATWIATGLDAGFATAMSIKPKPLRQLCSVLFSAYYIIYASEGDEKLRKFRAVPTVEMFRATWEKTTNPILQIFVHLPRISIVKKILIPRPPSSTYSRPIASHLFFAGGEAELAVSTELILDFPGGGFVAMSPLHHQERLRAWATTTNRPVLSIDYGKAPEYPYPFAIDEAYDTYCALINSLGSVIGMSGRQLTIILTGDSAGGTMAVTTVIKILEHNREIHEHIPLPCALVLNYAALDFNFTSWMTPENLRILRTEQSSGDLPGLHEVAQQKDHLKNISPLSMVRPCPKHGSKSWKSTWHDLSTGERTKHPSALHSRRSRTHSDASSPHTYSRCESANEDKGTLADESDNEDELTAEEDHRCEEERPLLQRVHFQPPQQTRHPVTATRSAVARHQELLSMAVAEADSQAALVVGQLTGGPEPIGAHVTMTSRTGYFQDRIISPSMMRAMAILYIGPNHNPDFAGDYLLSPILTPDHLLAQFPPLLMQCGEKDPFVDDTVLFAGRVRAAKRARKAELDLALAGKSASFGESLRMSMADTDATLRKERDRLTLESQDDWVHMVLFSDWSHGYLQMPAIMAEAKTVIEDTAQWMTHAFEKCPGAHTNGNSTSMAYNASSETETDDTGLTFVSKKHARFKSPSPPKVASPGSSARTTPSRRSSEVDTPPAERPPDHIANRIDLFGPLEGQYEQDGHTTGPMAKASDATASMRPVGQIITESELMRRRRLLDTHIYE</sequence>
<accession>A0A0D7AH67</accession>
<feature type="compositionally biased region" description="Basic residues" evidence="1">
    <location>
        <begin position="402"/>
        <end position="412"/>
    </location>
</feature>
<keyword evidence="4" id="KW-1185">Reference proteome</keyword>
<feature type="region of interest" description="Disordered" evidence="1">
    <location>
        <begin position="368"/>
        <end position="456"/>
    </location>
</feature>
<reference evidence="3 4" key="1">
    <citation type="journal article" date="2015" name="Fungal Genet. Biol.">
        <title>Evolution of novel wood decay mechanisms in Agaricales revealed by the genome sequences of Fistulina hepatica and Cylindrobasidium torrendii.</title>
        <authorList>
            <person name="Floudas D."/>
            <person name="Held B.W."/>
            <person name="Riley R."/>
            <person name="Nagy L.G."/>
            <person name="Koehler G."/>
            <person name="Ransdell A.S."/>
            <person name="Younus H."/>
            <person name="Chow J."/>
            <person name="Chiniquy J."/>
            <person name="Lipzen A."/>
            <person name="Tritt A."/>
            <person name="Sun H."/>
            <person name="Haridas S."/>
            <person name="LaButti K."/>
            <person name="Ohm R.A."/>
            <person name="Kues U."/>
            <person name="Blanchette R.A."/>
            <person name="Grigoriev I.V."/>
            <person name="Minto R.E."/>
            <person name="Hibbett D.S."/>
        </authorList>
    </citation>
    <scope>NUCLEOTIDE SEQUENCE [LARGE SCALE GENOMIC DNA]</scope>
    <source>
        <strain evidence="3 4">ATCC 64428</strain>
    </source>
</reference>
<feature type="compositionally biased region" description="Acidic residues" evidence="1">
    <location>
        <begin position="438"/>
        <end position="448"/>
    </location>
</feature>
<feature type="compositionally biased region" description="Low complexity" evidence="1">
    <location>
        <begin position="736"/>
        <end position="748"/>
    </location>
</feature>
<feature type="domain" description="Alpha/beta hydrolase fold-3" evidence="2">
    <location>
        <begin position="212"/>
        <end position="334"/>
    </location>
</feature>
<dbReference type="GO" id="GO:0005829">
    <property type="term" value="C:cytosol"/>
    <property type="evidence" value="ECO:0007669"/>
    <property type="project" value="TreeGrafter"/>
</dbReference>
<dbReference type="InterPro" id="IPR029058">
    <property type="entry name" value="AB_hydrolase_fold"/>
</dbReference>
<feature type="compositionally biased region" description="Polar residues" evidence="1">
    <location>
        <begin position="416"/>
        <end position="427"/>
    </location>
</feature>
<dbReference type="Gene3D" id="3.40.50.1820">
    <property type="entry name" value="alpha/beta hydrolase"/>
    <property type="match status" value="2"/>
</dbReference>
<organism evidence="3 4">
    <name type="scientific">Fistulina hepatica ATCC 64428</name>
    <dbReference type="NCBI Taxonomy" id="1128425"/>
    <lineage>
        <taxon>Eukaryota</taxon>
        <taxon>Fungi</taxon>
        <taxon>Dikarya</taxon>
        <taxon>Basidiomycota</taxon>
        <taxon>Agaricomycotina</taxon>
        <taxon>Agaricomycetes</taxon>
        <taxon>Agaricomycetidae</taxon>
        <taxon>Agaricales</taxon>
        <taxon>Fistulinaceae</taxon>
        <taxon>Fistulina</taxon>
    </lineage>
</organism>
<dbReference type="Proteomes" id="UP000054144">
    <property type="component" value="Unassembled WGS sequence"/>
</dbReference>
<feature type="domain" description="Alpha/beta hydrolase fold-3" evidence="2">
    <location>
        <begin position="493"/>
        <end position="603"/>
    </location>
</feature>
<dbReference type="GO" id="GO:0019433">
    <property type="term" value="P:triglyceride catabolic process"/>
    <property type="evidence" value="ECO:0007669"/>
    <property type="project" value="TreeGrafter"/>
</dbReference>
<dbReference type="InterPro" id="IPR013094">
    <property type="entry name" value="AB_hydrolase_3"/>
</dbReference>
<dbReference type="Pfam" id="PF07859">
    <property type="entry name" value="Abhydrolase_3"/>
    <property type="match status" value="2"/>
</dbReference>
<protein>
    <submittedName>
        <fullName evidence="3">Alpha/beta-hydrolase</fullName>
    </submittedName>
</protein>
<gene>
    <name evidence="3" type="ORF">FISHEDRAFT_64697</name>
</gene>
<dbReference type="GO" id="GO:0004771">
    <property type="term" value="F:sterol ester esterase activity"/>
    <property type="evidence" value="ECO:0007669"/>
    <property type="project" value="TreeGrafter"/>
</dbReference>
<name>A0A0D7AH67_9AGAR</name>
<keyword evidence="3" id="KW-0378">Hydrolase</keyword>
<evidence type="ECO:0000313" key="3">
    <source>
        <dbReference type="EMBL" id="KIY50479.1"/>
    </source>
</evidence>
<evidence type="ECO:0000313" key="4">
    <source>
        <dbReference type="Proteomes" id="UP000054144"/>
    </source>
</evidence>
<evidence type="ECO:0000259" key="2">
    <source>
        <dbReference type="Pfam" id="PF07859"/>
    </source>
</evidence>
<dbReference type="GO" id="GO:0004806">
    <property type="term" value="F:triacylglycerol lipase activity"/>
    <property type="evidence" value="ECO:0007669"/>
    <property type="project" value="TreeGrafter"/>
</dbReference>